<dbReference type="VEuPathDB" id="TrichDB:TVAGG3_0989720"/>
<feature type="compositionally biased region" description="Polar residues" evidence="1">
    <location>
        <begin position="166"/>
        <end position="179"/>
    </location>
</feature>
<evidence type="ECO:0000313" key="3">
    <source>
        <dbReference type="Proteomes" id="UP000001542"/>
    </source>
</evidence>
<feature type="compositionally biased region" description="Basic and acidic residues" evidence="1">
    <location>
        <begin position="400"/>
        <end position="411"/>
    </location>
</feature>
<feature type="region of interest" description="Disordered" evidence="1">
    <location>
        <begin position="163"/>
        <end position="188"/>
    </location>
</feature>
<dbReference type="VEuPathDB" id="TrichDB:TVAG_010840"/>
<feature type="compositionally biased region" description="Basic and acidic residues" evidence="1">
    <location>
        <begin position="212"/>
        <end position="225"/>
    </location>
</feature>
<gene>
    <name evidence="2" type="ORF">TVAG_010840</name>
</gene>
<dbReference type="Proteomes" id="UP000001542">
    <property type="component" value="Unassembled WGS sequence"/>
</dbReference>
<reference evidence="2" key="1">
    <citation type="submission" date="2006-10" db="EMBL/GenBank/DDBJ databases">
        <authorList>
            <person name="Amadeo P."/>
            <person name="Zhao Q."/>
            <person name="Wortman J."/>
            <person name="Fraser-Liggett C."/>
            <person name="Carlton J."/>
        </authorList>
    </citation>
    <scope>NUCLEOTIDE SEQUENCE</scope>
    <source>
        <strain evidence="2">G3</strain>
    </source>
</reference>
<feature type="region of interest" description="Disordered" evidence="1">
    <location>
        <begin position="400"/>
        <end position="448"/>
    </location>
</feature>
<name>A2DP10_TRIV3</name>
<dbReference type="RefSeq" id="XP_001329994.1">
    <property type="nucleotide sequence ID" value="XM_001329959.1"/>
</dbReference>
<dbReference type="KEGG" id="tva:4775881"/>
<dbReference type="AlphaFoldDB" id="A2DP10"/>
<reference evidence="2" key="2">
    <citation type="journal article" date="2007" name="Science">
        <title>Draft genome sequence of the sexually transmitted pathogen Trichomonas vaginalis.</title>
        <authorList>
            <person name="Carlton J.M."/>
            <person name="Hirt R.P."/>
            <person name="Silva J.C."/>
            <person name="Delcher A.L."/>
            <person name="Schatz M."/>
            <person name="Zhao Q."/>
            <person name="Wortman J.R."/>
            <person name="Bidwell S.L."/>
            <person name="Alsmark U.C.M."/>
            <person name="Besteiro S."/>
            <person name="Sicheritz-Ponten T."/>
            <person name="Noel C.J."/>
            <person name="Dacks J.B."/>
            <person name="Foster P.G."/>
            <person name="Simillion C."/>
            <person name="Van de Peer Y."/>
            <person name="Miranda-Saavedra D."/>
            <person name="Barton G.J."/>
            <person name="Westrop G.D."/>
            <person name="Mueller S."/>
            <person name="Dessi D."/>
            <person name="Fiori P.L."/>
            <person name="Ren Q."/>
            <person name="Paulsen I."/>
            <person name="Zhang H."/>
            <person name="Bastida-Corcuera F.D."/>
            <person name="Simoes-Barbosa A."/>
            <person name="Brown M.T."/>
            <person name="Hayes R.D."/>
            <person name="Mukherjee M."/>
            <person name="Okumura C.Y."/>
            <person name="Schneider R."/>
            <person name="Smith A.J."/>
            <person name="Vanacova S."/>
            <person name="Villalvazo M."/>
            <person name="Haas B.J."/>
            <person name="Pertea M."/>
            <person name="Feldblyum T.V."/>
            <person name="Utterback T.R."/>
            <person name="Shu C.L."/>
            <person name="Osoegawa K."/>
            <person name="de Jong P.J."/>
            <person name="Hrdy I."/>
            <person name="Horvathova L."/>
            <person name="Zubacova Z."/>
            <person name="Dolezal P."/>
            <person name="Malik S.B."/>
            <person name="Logsdon J.M. Jr."/>
            <person name="Henze K."/>
            <person name="Gupta A."/>
            <person name="Wang C.C."/>
            <person name="Dunne R.L."/>
            <person name="Upcroft J.A."/>
            <person name="Upcroft P."/>
            <person name="White O."/>
            <person name="Salzberg S.L."/>
            <person name="Tang P."/>
            <person name="Chiu C.-H."/>
            <person name="Lee Y.-S."/>
            <person name="Embley T.M."/>
            <person name="Coombs G.H."/>
            <person name="Mottram J.C."/>
            <person name="Tachezy J."/>
            <person name="Fraser-Liggett C.M."/>
            <person name="Johnson P.J."/>
        </authorList>
    </citation>
    <scope>NUCLEOTIDE SEQUENCE [LARGE SCALE GENOMIC DNA]</scope>
    <source>
        <strain evidence="2">G3</strain>
    </source>
</reference>
<feature type="compositionally biased region" description="Basic and acidic residues" evidence="1">
    <location>
        <begin position="37"/>
        <end position="55"/>
    </location>
</feature>
<feature type="compositionally biased region" description="Low complexity" evidence="1">
    <location>
        <begin position="317"/>
        <end position="330"/>
    </location>
</feature>
<sequence length="448" mass="50985">MSYRNSGSERSKIRVKVPRKKYDENGNEIPHVHHHHSENEKIVKHSDGRISRKTETSTYDTGITVDPMTTSDITYEMFDKMNQKPKEKPTKVSHQRYTRDRTKVNTVGKIKHFQYDSSDEDKLFTQLDPDYEAPVIKYNNIFVGKGQFDTVTTSSASTIESAASTQEVVSRDLSTPSPDQTKEPRTSQSFTSFIGAENAQITQFTSLPDDSDNPRPRAFDKSDPFKVVDDRDTKLLYPEGRGIPTHSFDSSQYEDPFNWLYKGRVTSLNDINNDNADDNTSNNSGSFLGDAYIKGNAFSPRKSSSSSRSVKEKQRSESNTTTSTTEDVSNEYLNYNGNLQSVSSNMESLHSPEPKQRNQNVDQKLVSMTTVSELISATQGSADYVEATRSDDKRAEKYVEATKSMDSHVEMPDDELEEEDEEEDDYEDEEEDDEEDFEEEDTMRDEEI</sequence>
<evidence type="ECO:0000256" key="1">
    <source>
        <dbReference type="SAM" id="MobiDB-lite"/>
    </source>
</evidence>
<proteinExistence type="predicted"/>
<feature type="region of interest" description="Disordered" evidence="1">
    <location>
        <begin position="1"/>
        <end position="56"/>
    </location>
</feature>
<protein>
    <submittedName>
        <fullName evidence="2">Uncharacterized protein</fullName>
    </submittedName>
</protein>
<accession>A2DP10</accession>
<feature type="compositionally biased region" description="Acidic residues" evidence="1">
    <location>
        <begin position="412"/>
        <end position="448"/>
    </location>
</feature>
<dbReference type="InParanoid" id="A2DP10"/>
<feature type="region of interest" description="Disordered" evidence="1">
    <location>
        <begin position="205"/>
        <end position="225"/>
    </location>
</feature>
<dbReference type="EMBL" id="DS113225">
    <property type="protein sequence ID" value="EAY17859.1"/>
    <property type="molecule type" value="Genomic_DNA"/>
</dbReference>
<feature type="region of interest" description="Disordered" evidence="1">
    <location>
        <begin position="298"/>
        <end position="330"/>
    </location>
</feature>
<organism evidence="2 3">
    <name type="scientific">Trichomonas vaginalis (strain ATCC PRA-98 / G3)</name>
    <dbReference type="NCBI Taxonomy" id="412133"/>
    <lineage>
        <taxon>Eukaryota</taxon>
        <taxon>Metamonada</taxon>
        <taxon>Parabasalia</taxon>
        <taxon>Trichomonadida</taxon>
        <taxon>Trichomonadidae</taxon>
        <taxon>Trichomonas</taxon>
    </lineage>
</organism>
<evidence type="ECO:0000313" key="2">
    <source>
        <dbReference type="EMBL" id="EAY17859.1"/>
    </source>
</evidence>
<keyword evidence="3" id="KW-1185">Reference proteome</keyword>
<feature type="compositionally biased region" description="Low complexity" evidence="1">
    <location>
        <begin position="299"/>
        <end position="308"/>
    </location>
</feature>